<dbReference type="Pfam" id="PF04434">
    <property type="entry name" value="SWIM"/>
    <property type="match status" value="1"/>
</dbReference>
<evidence type="ECO:0000313" key="5">
    <source>
        <dbReference type="Proteomes" id="UP001596105"/>
    </source>
</evidence>
<feature type="compositionally biased region" description="Basic and acidic residues" evidence="2">
    <location>
        <begin position="110"/>
        <end position="131"/>
    </location>
</feature>
<proteinExistence type="predicted"/>
<protein>
    <submittedName>
        <fullName evidence="4">SWIM zinc finger family protein</fullName>
    </submittedName>
</protein>
<reference evidence="5" key="1">
    <citation type="journal article" date="2019" name="Int. J. Syst. Evol. Microbiol.">
        <title>The Global Catalogue of Microorganisms (GCM) 10K type strain sequencing project: providing services to taxonomists for standard genome sequencing and annotation.</title>
        <authorList>
            <consortium name="The Broad Institute Genomics Platform"/>
            <consortium name="The Broad Institute Genome Sequencing Center for Infectious Disease"/>
            <person name="Wu L."/>
            <person name="Ma J."/>
        </authorList>
    </citation>
    <scope>NUCLEOTIDE SEQUENCE [LARGE SCALE GENOMIC DNA]</scope>
    <source>
        <strain evidence="5">CCUG 57113</strain>
    </source>
</reference>
<gene>
    <name evidence="4" type="ORF">ACFPPD_09815</name>
</gene>
<keyword evidence="1" id="KW-0863">Zinc-finger</keyword>
<feature type="domain" description="SWIM-type" evidence="3">
    <location>
        <begin position="55"/>
        <end position="91"/>
    </location>
</feature>
<evidence type="ECO:0000256" key="2">
    <source>
        <dbReference type="SAM" id="MobiDB-lite"/>
    </source>
</evidence>
<sequence>MITITEAYVDSLALNANAIKNGRDLVKKNSFPLLCRTEDDTLLFGECKGSGNEPYRCSVDFVKPEGPTFRCSCPSRQFPCKHLLGLMYAYALGKNFATAAIPEDIADKREKAEKREEKKKEAASDSEETPRKRQTNKSALVKKIVAQLEGIAFAEKLLQGIVQAGLGGIDKKAIQTLGEQVKQLGNYYIPGIQGSFRELQLGMNADQPREAMYERAIPRLGQLYALLKKSREYLERRKENPDETTLDAESTLEESIGHAWQLSELRERGLTRRDAELLQLAFRSYADPGREQFVDEGFWIELRSGRVHATRTYRPYRAAKHIREDDSVYLVAATKELFVYPGELNARVRWEEASFREPSSEDFTVARSHAGKSFADAIKQAKNQIKNPLSDKNPVMLVAYRDVVVIDGRYVLLDEQGKQMPLADIPSMNDATTQLLPLMRTEDLRGGAMLVMFHHDTGNNRLSAQPLSLVSTHGITRLSF</sequence>
<dbReference type="EMBL" id="JBHSMH010000023">
    <property type="protein sequence ID" value="MFC5469019.1"/>
    <property type="molecule type" value="Genomic_DNA"/>
</dbReference>
<evidence type="ECO:0000313" key="4">
    <source>
        <dbReference type="EMBL" id="MFC5469019.1"/>
    </source>
</evidence>
<evidence type="ECO:0000256" key="1">
    <source>
        <dbReference type="PROSITE-ProRule" id="PRU00325"/>
    </source>
</evidence>
<feature type="region of interest" description="Disordered" evidence="2">
    <location>
        <begin position="110"/>
        <end position="136"/>
    </location>
</feature>
<keyword evidence="1" id="KW-0862">Zinc</keyword>
<dbReference type="RefSeq" id="WP_209749144.1">
    <property type="nucleotide sequence ID" value="NZ_JBHSMH010000023.1"/>
</dbReference>
<dbReference type="InterPro" id="IPR007527">
    <property type="entry name" value="Znf_SWIM"/>
</dbReference>
<name>A0ABW0LSY0_9BACL</name>
<dbReference type="Proteomes" id="UP001596105">
    <property type="component" value="Unassembled WGS sequence"/>
</dbReference>
<accession>A0ABW0LSY0</accession>
<comment type="caution">
    <text evidence="4">The sequence shown here is derived from an EMBL/GenBank/DDBJ whole genome shotgun (WGS) entry which is preliminary data.</text>
</comment>
<dbReference type="PROSITE" id="PS50966">
    <property type="entry name" value="ZF_SWIM"/>
    <property type="match status" value="1"/>
</dbReference>
<evidence type="ECO:0000259" key="3">
    <source>
        <dbReference type="PROSITE" id="PS50966"/>
    </source>
</evidence>
<organism evidence="4 5">
    <name type="scientific">Cohnella suwonensis</name>
    <dbReference type="NCBI Taxonomy" id="696072"/>
    <lineage>
        <taxon>Bacteria</taxon>
        <taxon>Bacillati</taxon>
        <taxon>Bacillota</taxon>
        <taxon>Bacilli</taxon>
        <taxon>Bacillales</taxon>
        <taxon>Paenibacillaceae</taxon>
        <taxon>Cohnella</taxon>
    </lineage>
</organism>
<keyword evidence="5" id="KW-1185">Reference proteome</keyword>
<keyword evidence="1" id="KW-0479">Metal-binding</keyword>